<accession>A0ABP9NYP9</accession>
<organism evidence="2 3">
    <name type="scientific">Prosthecobacter algae</name>
    <dbReference type="NCBI Taxonomy" id="1144682"/>
    <lineage>
        <taxon>Bacteria</taxon>
        <taxon>Pseudomonadati</taxon>
        <taxon>Verrucomicrobiota</taxon>
        <taxon>Verrucomicrobiia</taxon>
        <taxon>Verrucomicrobiales</taxon>
        <taxon>Verrucomicrobiaceae</taxon>
        <taxon>Prosthecobacter</taxon>
    </lineage>
</organism>
<dbReference type="RefSeq" id="WP_345735006.1">
    <property type="nucleotide sequence ID" value="NZ_BAABIA010000002.1"/>
</dbReference>
<reference evidence="3" key="1">
    <citation type="journal article" date="2019" name="Int. J. Syst. Evol. Microbiol.">
        <title>The Global Catalogue of Microorganisms (GCM) 10K type strain sequencing project: providing services to taxonomists for standard genome sequencing and annotation.</title>
        <authorList>
            <consortium name="The Broad Institute Genomics Platform"/>
            <consortium name="The Broad Institute Genome Sequencing Center for Infectious Disease"/>
            <person name="Wu L."/>
            <person name="Ma J."/>
        </authorList>
    </citation>
    <scope>NUCLEOTIDE SEQUENCE [LARGE SCALE GENOMIC DNA]</scope>
    <source>
        <strain evidence="3">JCM 18053</strain>
    </source>
</reference>
<protein>
    <submittedName>
        <fullName evidence="2">Uncharacterized protein</fullName>
    </submittedName>
</protein>
<sequence>MAKKASTKKIAAKATTKKAAAQERVSRVEVKPKVVRSIVRVADNVNPANPMTIDVVNGRESVKLFDDLKLDDDRRGRLKASYNRIIDSYQGVRIGIQEARNLKTVGEAIALVHKKSNA</sequence>
<gene>
    <name evidence="2" type="ORF">GCM10023213_07220</name>
</gene>
<name>A0ABP9NYP9_9BACT</name>
<evidence type="ECO:0000256" key="1">
    <source>
        <dbReference type="SAM" id="MobiDB-lite"/>
    </source>
</evidence>
<evidence type="ECO:0000313" key="3">
    <source>
        <dbReference type="Proteomes" id="UP001499852"/>
    </source>
</evidence>
<dbReference type="Proteomes" id="UP001499852">
    <property type="component" value="Unassembled WGS sequence"/>
</dbReference>
<feature type="compositionally biased region" description="Basic residues" evidence="1">
    <location>
        <begin position="1"/>
        <end position="11"/>
    </location>
</feature>
<dbReference type="EMBL" id="BAABIA010000002">
    <property type="protein sequence ID" value="GAA5134888.1"/>
    <property type="molecule type" value="Genomic_DNA"/>
</dbReference>
<keyword evidence="3" id="KW-1185">Reference proteome</keyword>
<evidence type="ECO:0000313" key="2">
    <source>
        <dbReference type="EMBL" id="GAA5134888.1"/>
    </source>
</evidence>
<proteinExistence type="predicted"/>
<feature type="region of interest" description="Disordered" evidence="1">
    <location>
        <begin position="1"/>
        <end position="26"/>
    </location>
</feature>
<comment type="caution">
    <text evidence="2">The sequence shown here is derived from an EMBL/GenBank/DDBJ whole genome shotgun (WGS) entry which is preliminary data.</text>
</comment>